<dbReference type="AlphaFoldDB" id="E4KNG6"/>
<comment type="similarity">
    <text evidence="2 8 9">Belongs to the ATPase epsilon chain family.</text>
</comment>
<evidence type="ECO:0000256" key="7">
    <source>
        <dbReference type="ARBA" id="ARBA00023310"/>
    </source>
</evidence>
<dbReference type="PANTHER" id="PTHR13822">
    <property type="entry name" value="ATP SYNTHASE DELTA/EPSILON CHAIN"/>
    <property type="match status" value="1"/>
</dbReference>
<evidence type="ECO:0000256" key="1">
    <source>
        <dbReference type="ARBA" id="ARBA00004184"/>
    </source>
</evidence>
<dbReference type="Gene3D" id="2.60.15.10">
    <property type="entry name" value="F0F1 ATP synthase delta/epsilon subunit, N-terminal"/>
    <property type="match status" value="1"/>
</dbReference>
<evidence type="ECO:0000256" key="4">
    <source>
        <dbReference type="ARBA" id="ARBA00023065"/>
    </source>
</evidence>
<comment type="subcellular location">
    <subcellularLocation>
        <location evidence="8">Cell membrane</location>
        <topology evidence="8">Peripheral membrane protein</topology>
    </subcellularLocation>
    <subcellularLocation>
        <location evidence="1">Endomembrane system</location>
        <topology evidence="1">Peripheral membrane protein</topology>
    </subcellularLocation>
</comment>
<evidence type="ECO:0000256" key="3">
    <source>
        <dbReference type="ARBA" id="ARBA00022448"/>
    </source>
</evidence>
<dbReference type="GO" id="GO:0005886">
    <property type="term" value="C:plasma membrane"/>
    <property type="evidence" value="ECO:0007669"/>
    <property type="project" value="UniProtKB-SubCell"/>
</dbReference>
<dbReference type="InterPro" id="IPR036771">
    <property type="entry name" value="ATPsynth_dsu/esu_N"/>
</dbReference>
<dbReference type="eggNOG" id="COG0355">
    <property type="taxonomic scope" value="Bacteria"/>
</dbReference>
<dbReference type="GO" id="GO:0046933">
    <property type="term" value="F:proton-transporting ATP synthase activity, rotational mechanism"/>
    <property type="evidence" value="ECO:0007669"/>
    <property type="project" value="UniProtKB-UniRule"/>
</dbReference>
<gene>
    <name evidence="8 11" type="primary">atpC</name>
    <name evidence="11" type="ORF">HMPREF9257_0328</name>
</gene>
<evidence type="ECO:0000313" key="11">
    <source>
        <dbReference type="EMBL" id="EFR31523.1"/>
    </source>
</evidence>
<dbReference type="PANTHER" id="PTHR13822:SF10">
    <property type="entry name" value="ATP SYNTHASE EPSILON CHAIN, CHLOROPLASTIC"/>
    <property type="match status" value="1"/>
</dbReference>
<evidence type="ECO:0000256" key="5">
    <source>
        <dbReference type="ARBA" id="ARBA00023136"/>
    </source>
</evidence>
<dbReference type="SUPFAM" id="SSF51344">
    <property type="entry name" value="Epsilon subunit of F1F0-ATP synthase N-terminal domain"/>
    <property type="match status" value="1"/>
</dbReference>
<keyword evidence="11" id="KW-0378">Hydrolase</keyword>
<feature type="domain" description="ATP synthase F1 complex delta/epsilon subunit N-terminal" evidence="10">
    <location>
        <begin position="10"/>
        <end position="89"/>
    </location>
</feature>
<keyword evidence="5 8" id="KW-0472">Membrane</keyword>
<evidence type="ECO:0000256" key="6">
    <source>
        <dbReference type="ARBA" id="ARBA00023196"/>
    </source>
</evidence>
<keyword evidence="3 8" id="KW-0813">Transport</keyword>
<dbReference type="RefSeq" id="WP_006418057.1">
    <property type="nucleotide sequence ID" value="NZ_AENN01000011.1"/>
</dbReference>
<dbReference type="Pfam" id="PF02823">
    <property type="entry name" value="ATP-synt_DE_N"/>
    <property type="match status" value="1"/>
</dbReference>
<protein>
    <recommendedName>
        <fullName evidence="8">ATP synthase epsilon chain</fullName>
    </recommendedName>
    <alternativeName>
        <fullName evidence="8">ATP synthase F1 sector epsilon subunit</fullName>
    </alternativeName>
    <alternativeName>
        <fullName evidence="8">F-ATPase epsilon subunit</fullName>
    </alternativeName>
</protein>
<dbReference type="Proteomes" id="UP000005990">
    <property type="component" value="Unassembled WGS sequence"/>
</dbReference>
<dbReference type="GO" id="GO:0016787">
    <property type="term" value="F:hydrolase activity"/>
    <property type="evidence" value="ECO:0007669"/>
    <property type="project" value="UniProtKB-KW"/>
</dbReference>
<evidence type="ECO:0000313" key="12">
    <source>
        <dbReference type="Proteomes" id="UP000005990"/>
    </source>
</evidence>
<dbReference type="HAMAP" id="MF_00530">
    <property type="entry name" value="ATP_synth_epsil_bac"/>
    <property type="match status" value="1"/>
</dbReference>
<keyword evidence="7 8" id="KW-0066">ATP synthesis</keyword>
<dbReference type="InterPro" id="IPR001469">
    <property type="entry name" value="ATP_synth_F1_dsu/esu"/>
</dbReference>
<keyword evidence="8" id="KW-0375">Hydrogen ion transport</keyword>
<dbReference type="STRING" id="908337.HMPREF9257_0328"/>
<dbReference type="EMBL" id="AENN01000011">
    <property type="protein sequence ID" value="EFR31523.1"/>
    <property type="molecule type" value="Genomic_DNA"/>
</dbReference>
<keyword evidence="4 8" id="KW-0406">Ion transport</keyword>
<evidence type="ECO:0000256" key="8">
    <source>
        <dbReference type="HAMAP-Rule" id="MF_00530"/>
    </source>
</evidence>
<dbReference type="CDD" id="cd12152">
    <property type="entry name" value="F1-ATPase_delta"/>
    <property type="match status" value="1"/>
</dbReference>
<name>E4KNG6_9LACT</name>
<dbReference type="GO" id="GO:0045259">
    <property type="term" value="C:proton-transporting ATP synthase complex"/>
    <property type="evidence" value="ECO:0007669"/>
    <property type="project" value="UniProtKB-KW"/>
</dbReference>
<dbReference type="NCBIfam" id="TIGR01216">
    <property type="entry name" value="ATP_synt_epsi"/>
    <property type="match status" value="1"/>
</dbReference>
<reference evidence="11 12" key="1">
    <citation type="submission" date="2010-10" db="EMBL/GenBank/DDBJ databases">
        <authorList>
            <person name="Durkin A.S."/>
            <person name="Madupu R."/>
            <person name="Torralba M."/>
            <person name="Gillis M."/>
            <person name="Methe B."/>
            <person name="Sutton G."/>
            <person name="Nelson K.E."/>
        </authorList>
    </citation>
    <scope>NUCLEOTIDE SEQUENCE [LARGE SCALE GENOMIC DNA]</scope>
    <source>
        <strain evidence="11 12">ACS-139-V-Col8</strain>
    </source>
</reference>
<dbReference type="GO" id="GO:0005524">
    <property type="term" value="F:ATP binding"/>
    <property type="evidence" value="ECO:0007669"/>
    <property type="project" value="UniProtKB-UniRule"/>
</dbReference>
<comment type="subunit">
    <text evidence="8 9">F-type ATPases have 2 components, CF(1) - the catalytic core - and CF(0) - the membrane proton channel. CF(1) has five subunits: alpha(3), beta(3), gamma(1), delta(1), epsilon(1). CF(0) has three main subunits: a, b and c.</text>
</comment>
<keyword evidence="8" id="KW-1003">Cell membrane</keyword>
<keyword evidence="6 8" id="KW-0139">CF(1)</keyword>
<keyword evidence="12" id="KW-1185">Reference proteome</keyword>
<evidence type="ECO:0000256" key="9">
    <source>
        <dbReference type="RuleBase" id="RU003656"/>
    </source>
</evidence>
<evidence type="ECO:0000256" key="2">
    <source>
        <dbReference type="ARBA" id="ARBA00005712"/>
    </source>
</evidence>
<sequence length="149" mass="16481">MADTNEGKMLTVNILSPDGEVYAHHARSCRVHAIDGWLTILPNHLPLVTVLDIGAVIVTRLNSEEPDYIAINGGALTFHDNNVDIAASFAVRARDVDQSHVEVMKNQAEADMQEALSRQDQSSYLRARISLERAINQINVAKHKKSNVK</sequence>
<organism evidence="11 12">
    <name type="scientific">Eremococcus coleocola ACS-139-V-Col8</name>
    <dbReference type="NCBI Taxonomy" id="908337"/>
    <lineage>
        <taxon>Bacteria</taxon>
        <taxon>Bacillati</taxon>
        <taxon>Bacillota</taxon>
        <taxon>Bacilli</taxon>
        <taxon>Lactobacillales</taxon>
        <taxon>Aerococcaceae</taxon>
        <taxon>Eremococcus</taxon>
    </lineage>
</organism>
<dbReference type="OrthoDB" id="9804110at2"/>
<accession>E4KNG6</accession>
<evidence type="ECO:0000259" key="10">
    <source>
        <dbReference type="Pfam" id="PF02823"/>
    </source>
</evidence>
<comment type="caution">
    <text evidence="11">The sequence shown here is derived from an EMBL/GenBank/DDBJ whole genome shotgun (WGS) entry which is preliminary data.</text>
</comment>
<dbReference type="InterPro" id="IPR020546">
    <property type="entry name" value="ATP_synth_F1_dsu/esu_N"/>
</dbReference>
<comment type="function">
    <text evidence="8">Produces ATP from ADP in the presence of a proton gradient across the membrane.</text>
</comment>
<dbReference type="GO" id="GO:0012505">
    <property type="term" value="C:endomembrane system"/>
    <property type="evidence" value="ECO:0007669"/>
    <property type="project" value="UniProtKB-SubCell"/>
</dbReference>
<proteinExistence type="inferred from homology"/>